<organism evidence="2 3">
    <name type="scientific">Microlunatus capsulatus</name>
    <dbReference type="NCBI Taxonomy" id="99117"/>
    <lineage>
        <taxon>Bacteria</taxon>
        <taxon>Bacillati</taxon>
        <taxon>Actinomycetota</taxon>
        <taxon>Actinomycetes</taxon>
        <taxon>Propionibacteriales</taxon>
        <taxon>Propionibacteriaceae</taxon>
        <taxon>Microlunatus</taxon>
    </lineage>
</organism>
<keyword evidence="3" id="KW-1185">Reference proteome</keyword>
<reference evidence="2 3" key="1">
    <citation type="submission" date="2021-03" db="EMBL/GenBank/DDBJ databases">
        <title>Sequencing the genomes of 1000 actinobacteria strains.</title>
        <authorList>
            <person name="Klenk H.-P."/>
        </authorList>
    </citation>
    <scope>NUCLEOTIDE SEQUENCE [LARGE SCALE GENOMIC DNA]</scope>
    <source>
        <strain evidence="2 3">DSM 12936</strain>
    </source>
</reference>
<evidence type="ECO:0000313" key="3">
    <source>
        <dbReference type="Proteomes" id="UP000758168"/>
    </source>
</evidence>
<comment type="caution">
    <text evidence="2">The sequence shown here is derived from an EMBL/GenBank/DDBJ whole genome shotgun (WGS) entry which is preliminary data.</text>
</comment>
<evidence type="ECO:0000313" key="2">
    <source>
        <dbReference type="EMBL" id="MBP2417082.1"/>
    </source>
</evidence>
<dbReference type="Gene3D" id="1.20.120.520">
    <property type="entry name" value="nmb1532 protein domain like"/>
    <property type="match status" value="1"/>
</dbReference>
<proteinExistence type="predicted"/>
<protein>
    <recommendedName>
        <fullName evidence="1">Hemerythrin-like domain-containing protein</fullName>
    </recommendedName>
</protein>
<dbReference type="InterPro" id="IPR012312">
    <property type="entry name" value="Hemerythrin-like"/>
</dbReference>
<feature type="domain" description="Hemerythrin-like" evidence="1">
    <location>
        <begin position="15"/>
        <end position="140"/>
    </location>
</feature>
<dbReference type="EMBL" id="JAGIOB010000001">
    <property type="protein sequence ID" value="MBP2417082.1"/>
    <property type="molecule type" value="Genomic_DNA"/>
</dbReference>
<accession>A0ABS4Z7R3</accession>
<sequence>MTSTPEDPRASLGRRLVAVHDELRATLRGLRDSSHPGRDGSLGAHCLTFCAAVSRHHRGEDAELFPQVVAADPALAAAVDQLQHDHNLIGFLLRDLTAAVQALPAEPDDQELLRFRQHLDGLAAILESHFRFEERKVLAVLEGRPFPAAPPAWDVSGGVQDEPHG</sequence>
<gene>
    <name evidence="2" type="ORF">JOF54_002004</name>
</gene>
<dbReference type="RefSeq" id="WP_210055274.1">
    <property type="nucleotide sequence ID" value="NZ_BAAAMH010000004.1"/>
</dbReference>
<evidence type="ECO:0000259" key="1">
    <source>
        <dbReference type="Pfam" id="PF01814"/>
    </source>
</evidence>
<name>A0ABS4Z7R3_9ACTN</name>
<dbReference type="Pfam" id="PF01814">
    <property type="entry name" value="Hemerythrin"/>
    <property type="match status" value="1"/>
</dbReference>
<dbReference type="Proteomes" id="UP000758168">
    <property type="component" value="Unassembled WGS sequence"/>
</dbReference>